<dbReference type="Gene3D" id="2.10.60.10">
    <property type="entry name" value="CD59"/>
    <property type="match status" value="1"/>
</dbReference>
<reference evidence="2" key="1">
    <citation type="submission" date="2023-01" db="EMBL/GenBank/DDBJ databases">
        <title>Genome assembly of the deep-sea coral Lophelia pertusa.</title>
        <authorList>
            <person name="Herrera S."/>
            <person name="Cordes E."/>
        </authorList>
    </citation>
    <scope>NUCLEOTIDE SEQUENCE</scope>
    <source>
        <strain evidence="2">USNM1676648</strain>
        <tissue evidence="2">Polyp</tissue>
    </source>
</reference>
<evidence type="ECO:0000313" key="2">
    <source>
        <dbReference type="EMBL" id="KAJ7393033.1"/>
    </source>
</evidence>
<dbReference type="SUPFAM" id="SSF57302">
    <property type="entry name" value="Snake toxin-like"/>
    <property type="match status" value="1"/>
</dbReference>
<dbReference type="CDD" id="cd00117">
    <property type="entry name" value="TFP"/>
    <property type="match status" value="1"/>
</dbReference>
<protein>
    <submittedName>
        <fullName evidence="2">Uncharacterized protein</fullName>
    </submittedName>
</protein>
<dbReference type="EMBL" id="MU825399">
    <property type="protein sequence ID" value="KAJ7393033.1"/>
    <property type="molecule type" value="Genomic_DNA"/>
</dbReference>
<dbReference type="InterPro" id="IPR045860">
    <property type="entry name" value="Snake_toxin-like_sf"/>
</dbReference>
<feature type="signal peptide" evidence="1">
    <location>
        <begin position="1"/>
        <end position="22"/>
    </location>
</feature>
<keyword evidence="3" id="KW-1185">Reference proteome</keyword>
<dbReference type="Proteomes" id="UP001163046">
    <property type="component" value="Unassembled WGS sequence"/>
</dbReference>
<sequence>MRPLQMYLMLAVGFLLASKGEAIKCNYCSSRVSYEDCDKNMKHVECAEVFGLDKCAKTHIKASSVTEETFKRGCQSANGCKKPTCKGSGDDKCEVYCCTGDYCNKSAMTMVSSTMLFTCSVLAFLVKLIA</sequence>
<name>A0A9X0A3Y8_9CNID</name>
<dbReference type="OrthoDB" id="5957928at2759"/>
<feature type="chain" id="PRO_5040752990" evidence="1">
    <location>
        <begin position="23"/>
        <end position="130"/>
    </location>
</feature>
<evidence type="ECO:0000313" key="3">
    <source>
        <dbReference type="Proteomes" id="UP001163046"/>
    </source>
</evidence>
<evidence type="ECO:0000256" key="1">
    <source>
        <dbReference type="SAM" id="SignalP"/>
    </source>
</evidence>
<keyword evidence="1" id="KW-0732">Signal</keyword>
<dbReference type="AlphaFoldDB" id="A0A9X0A3Y8"/>
<accession>A0A9X0A3Y8</accession>
<gene>
    <name evidence="2" type="ORF">OS493_008316</name>
</gene>
<proteinExistence type="predicted"/>
<comment type="caution">
    <text evidence="2">The sequence shown here is derived from an EMBL/GenBank/DDBJ whole genome shotgun (WGS) entry which is preliminary data.</text>
</comment>
<organism evidence="2 3">
    <name type="scientific">Desmophyllum pertusum</name>
    <dbReference type="NCBI Taxonomy" id="174260"/>
    <lineage>
        <taxon>Eukaryota</taxon>
        <taxon>Metazoa</taxon>
        <taxon>Cnidaria</taxon>
        <taxon>Anthozoa</taxon>
        <taxon>Hexacorallia</taxon>
        <taxon>Scleractinia</taxon>
        <taxon>Caryophylliina</taxon>
        <taxon>Caryophylliidae</taxon>
        <taxon>Desmophyllum</taxon>
    </lineage>
</organism>